<comment type="caution">
    <text evidence="1">The sequence shown here is derived from an EMBL/GenBank/DDBJ whole genome shotgun (WGS) entry which is preliminary data.</text>
</comment>
<reference evidence="1" key="1">
    <citation type="journal article" date="2020" name="mSystems">
        <title>Genome- and Community-Level Interaction Insights into Carbon Utilization and Element Cycling Functions of Hydrothermarchaeota in Hydrothermal Sediment.</title>
        <authorList>
            <person name="Zhou Z."/>
            <person name="Liu Y."/>
            <person name="Xu W."/>
            <person name="Pan J."/>
            <person name="Luo Z.H."/>
            <person name="Li M."/>
        </authorList>
    </citation>
    <scope>NUCLEOTIDE SEQUENCE [LARGE SCALE GENOMIC DNA]</scope>
    <source>
        <strain evidence="1">SpSt-418</strain>
    </source>
</reference>
<dbReference type="AlphaFoldDB" id="A0A7C3KEI3"/>
<proteinExistence type="predicted"/>
<dbReference type="Pfam" id="PF12098">
    <property type="entry name" value="DUF3574"/>
    <property type="match status" value="3"/>
</dbReference>
<dbReference type="EMBL" id="DSRU01000069">
    <property type="protein sequence ID" value="HFM97322.1"/>
    <property type="molecule type" value="Genomic_DNA"/>
</dbReference>
<gene>
    <name evidence="1" type="ORF">ENR64_06055</name>
</gene>
<dbReference type="InterPro" id="IPR021957">
    <property type="entry name" value="DUF3574"/>
</dbReference>
<evidence type="ECO:0000313" key="1">
    <source>
        <dbReference type="EMBL" id="HFM97322.1"/>
    </source>
</evidence>
<sequence length="368" mass="40832">MMIAIAEAAIASPALIQQDLYFGQSLSNYKTISNLEFRDFLDDVITPRFASGLIQFDGKGQLQDQPGVKTATNVVTFYAADSLENQISLKQIAQAYQQEFGASILRVTKKDELKIGFGPGKDLIDNNLVPELIQVDLFFRRNTDGVKEVTQKQFQAFVDQEITPRFPVGLTNFDANRQFLSSDGILVREPAEVIRLIIEDTEANEAAIDAIVSAYKQQFQQESVLIAVNEEVTVVFGSTADLIDNDVIPEPIQVNLFFGRNIGGVEGVSEADFQTFLEEVVDPRFDQFTVIDANGQFLSSSGDLIRERSKEVSLIVEDTVANEALINEVVSEYITRFQQESVLVVVDEEIQVNFIANPIIGCRVGLAK</sequence>
<accession>A0A7C3KEI3</accession>
<name>A0A7C3KEI3_9CYAN</name>
<protein>
    <submittedName>
        <fullName evidence="1">DUF3574 domain-containing protein</fullName>
    </submittedName>
</protein>
<organism evidence="1">
    <name type="scientific">Oscillatoriales cyanobacterium SpSt-418</name>
    <dbReference type="NCBI Taxonomy" id="2282169"/>
    <lineage>
        <taxon>Bacteria</taxon>
        <taxon>Bacillati</taxon>
        <taxon>Cyanobacteriota</taxon>
        <taxon>Cyanophyceae</taxon>
        <taxon>Oscillatoriophycideae</taxon>
        <taxon>Oscillatoriales</taxon>
    </lineage>
</organism>